<dbReference type="PANTHER" id="PTHR48475">
    <property type="entry name" value="RIBONUCLEASE H"/>
    <property type="match status" value="1"/>
</dbReference>
<reference evidence="1 2" key="1">
    <citation type="journal article" date="2018" name="Mol. Plant">
        <title>The genome of Artemisia annua provides insight into the evolution of Asteraceae family and artemisinin biosynthesis.</title>
        <authorList>
            <person name="Shen Q."/>
            <person name="Zhang L."/>
            <person name="Liao Z."/>
            <person name="Wang S."/>
            <person name="Yan T."/>
            <person name="Shi P."/>
            <person name="Liu M."/>
            <person name="Fu X."/>
            <person name="Pan Q."/>
            <person name="Wang Y."/>
            <person name="Lv Z."/>
            <person name="Lu X."/>
            <person name="Zhang F."/>
            <person name="Jiang W."/>
            <person name="Ma Y."/>
            <person name="Chen M."/>
            <person name="Hao X."/>
            <person name="Li L."/>
            <person name="Tang Y."/>
            <person name="Lv G."/>
            <person name="Zhou Y."/>
            <person name="Sun X."/>
            <person name="Brodelius P.E."/>
            <person name="Rose J.K.C."/>
            <person name="Tang K."/>
        </authorList>
    </citation>
    <scope>NUCLEOTIDE SEQUENCE [LARGE SCALE GENOMIC DNA]</scope>
    <source>
        <strain evidence="2">cv. Huhao1</strain>
        <tissue evidence="1">Leaf</tissue>
    </source>
</reference>
<keyword evidence="2" id="KW-1185">Reference proteome</keyword>
<sequence>MKEELLQQLQEASVKRTNKSIEDEYFLALLARLVTSFIPSWLRLAISLNTSEIPFNIYGTKAVIPVEMLIQTKRVAMVNAYKNKDSLKLDLALAEEKCNLATIHLGHFKNKMEKYYKKCVRSVTFQPSDHVMRRNEVSKAASQGKLAPN</sequence>
<dbReference type="GO" id="GO:0003964">
    <property type="term" value="F:RNA-directed DNA polymerase activity"/>
    <property type="evidence" value="ECO:0007669"/>
    <property type="project" value="UniProtKB-KW"/>
</dbReference>
<keyword evidence="1" id="KW-0695">RNA-directed DNA polymerase</keyword>
<dbReference type="Proteomes" id="UP000245207">
    <property type="component" value="Unassembled WGS sequence"/>
</dbReference>
<dbReference type="OrthoDB" id="1739513at2759"/>
<organism evidence="1 2">
    <name type="scientific">Artemisia annua</name>
    <name type="common">Sweet wormwood</name>
    <dbReference type="NCBI Taxonomy" id="35608"/>
    <lineage>
        <taxon>Eukaryota</taxon>
        <taxon>Viridiplantae</taxon>
        <taxon>Streptophyta</taxon>
        <taxon>Embryophyta</taxon>
        <taxon>Tracheophyta</taxon>
        <taxon>Spermatophyta</taxon>
        <taxon>Magnoliopsida</taxon>
        <taxon>eudicotyledons</taxon>
        <taxon>Gunneridae</taxon>
        <taxon>Pentapetalae</taxon>
        <taxon>asterids</taxon>
        <taxon>campanulids</taxon>
        <taxon>Asterales</taxon>
        <taxon>Asteraceae</taxon>
        <taxon>Asteroideae</taxon>
        <taxon>Anthemideae</taxon>
        <taxon>Artemisiinae</taxon>
        <taxon>Artemisia</taxon>
    </lineage>
</organism>
<proteinExistence type="predicted"/>
<comment type="caution">
    <text evidence="1">The sequence shown here is derived from an EMBL/GenBank/DDBJ whole genome shotgun (WGS) entry which is preliminary data.</text>
</comment>
<keyword evidence="1" id="KW-0548">Nucleotidyltransferase</keyword>
<name>A0A2U1LVM8_ARTAN</name>
<dbReference type="EMBL" id="PKPP01007553">
    <property type="protein sequence ID" value="PWA53069.1"/>
    <property type="molecule type" value="Genomic_DNA"/>
</dbReference>
<gene>
    <name evidence="1" type="ORF">CTI12_AA448810</name>
</gene>
<evidence type="ECO:0000313" key="1">
    <source>
        <dbReference type="EMBL" id="PWA53069.1"/>
    </source>
</evidence>
<dbReference type="PANTHER" id="PTHR48475:SF2">
    <property type="entry name" value="RIBONUCLEASE H"/>
    <property type="match status" value="1"/>
</dbReference>
<protein>
    <submittedName>
        <fullName evidence="1">Reverse transcriptase domain-containing protein</fullName>
    </submittedName>
</protein>
<keyword evidence="1" id="KW-0808">Transferase</keyword>
<evidence type="ECO:0000313" key="2">
    <source>
        <dbReference type="Proteomes" id="UP000245207"/>
    </source>
</evidence>
<accession>A0A2U1LVM8</accession>
<dbReference type="AlphaFoldDB" id="A0A2U1LVM8"/>